<feature type="compositionally biased region" description="Basic and acidic residues" evidence="1">
    <location>
        <begin position="26"/>
        <end position="37"/>
    </location>
</feature>
<protein>
    <recommendedName>
        <fullName evidence="4">Phage head morphogenesis domain-containing protein</fullName>
    </recommendedName>
</protein>
<dbReference type="AlphaFoldDB" id="M0MQX9"/>
<evidence type="ECO:0000313" key="3">
    <source>
        <dbReference type="Proteomes" id="UP000011669"/>
    </source>
</evidence>
<dbReference type="STRING" id="1227455.C449_01000"/>
<dbReference type="Proteomes" id="UP000011669">
    <property type="component" value="Unassembled WGS sequence"/>
</dbReference>
<evidence type="ECO:0008006" key="4">
    <source>
        <dbReference type="Google" id="ProtNLM"/>
    </source>
</evidence>
<gene>
    <name evidence="2" type="ORF">C449_01000</name>
</gene>
<dbReference type="OrthoDB" id="271504at2157"/>
<evidence type="ECO:0000256" key="1">
    <source>
        <dbReference type="SAM" id="MobiDB-lite"/>
    </source>
</evidence>
<reference evidence="2 3" key="1">
    <citation type="journal article" date="2014" name="PLoS Genet.">
        <title>Phylogenetically driven sequencing of extremely halophilic archaea reveals strategies for static and dynamic osmo-response.</title>
        <authorList>
            <person name="Becker E.A."/>
            <person name="Seitzer P.M."/>
            <person name="Tritt A."/>
            <person name="Larsen D."/>
            <person name="Krusor M."/>
            <person name="Yao A.I."/>
            <person name="Wu D."/>
            <person name="Madern D."/>
            <person name="Eisen J.A."/>
            <person name="Darling A.E."/>
            <person name="Facciotti M.T."/>
        </authorList>
    </citation>
    <scope>NUCLEOTIDE SEQUENCE [LARGE SCALE GENOMIC DNA]</scope>
    <source>
        <strain evidence="2 3">DSM 5350</strain>
    </source>
</reference>
<evidence type="ECO:0000313" key="2">
    <source>
        <dbReference type="EMBL" id="EMA48006.1"/>
    </source>
</evidence>
<name>M0MQX9_9EURY</name>
<organism evidence="2 3">
    <name type="scientific">Halococcus saccharolyticus DSM 5350</name>
    <dbReference type="NCBI Taxonomy" id="1227455"/>
    <lineage>
        <taxon>Archaea</taxon>
        <taxon>Methanobacteriati</taxon>
        <taxon>Methanobacteriota</taxon>
        <taxon>Stenosarchaea group</taxon>
        <taxon>Halobacteria</taxon>
        <taxon>Halobacteriales</taxon>
        <taxon>Halococcaceae</taxon>
        <taxon>Halococcus</taxon>
    </lineage>
</organism>
<proteinExistence type="predicted"/>
<feature type="compositionally biased region" description="Low complexity" evidence="1">
    <location>
        <begin position="12"/>
        <end position="23"/>
    </location>
</feature>
<sequence>MSTSANGPAQGPRQDPTQTTTQRRTLRQDLSGRTRDVRGAIRRQIENAQSQATQAGAGAGPVAAGLVGAAGGLAALRSIGALRDWLTRLFDEYLLEPATGRQVQAGQHWTSSYTHHSYETGLRQARSALRTREYDIGDRGASAAITDQPHEQALQRQYEQAYYDLEDAVENTKQQVTRTIADGGYIEAESGEFNKRELIADINTEIEAQFGTRIRMVAAIEPVDAANEAALTAYQRAGVEQVGVEPEAPDEAGEQDLDWVTAGDWRVCLECRGLSVDGPYLLENVLSGDAPRPIRDSHLGCRCFLLPL</sequence>
<accession>M0MQX9</accession>
<dbReference type="PATRIC" id="fig|1227455.4.peg.205"/>
<dbReference type="InParanoid" id="M0MQX9"/>
<comment type="caution">
    <text evidence="2">The sequence shown here is derived from an EMBL/GenBank/DDBJ whole genome shotgun (WGS) entry which is preliminary data.</text>
</comment>
<dbReference type="RefSeq" id="WP_006076006.1">
    <property type="nucleotide sequence ID" value="NZ_AOMD01000002.1"/>
</dbReference>
<keyword evidence="3" id="KW-1185">Reference proteome</keyword>
<feature type="region of interest" description="Disordered" evidence="1">
    <location>
        <begin position="1"/>
        <end position="37"/>
    </location>
</feature>
<dbReference type="EMBL" id="AOMD01000002">
    <property type="protein sequence ID" value="EMA48006.1"/>
    <property type="molecule type" value="Genomic_DNA"/>
</dbReference>